<reference evidence="13" key="1">
    <citation type="submission" date="2022-01" db="EMBL/GenBank/DDBJ databases">
        <title>Comparative genomics reveals a dynamic genome evolution in the ectomycorrhizal milk-cap (Lactarius) mushrooms.</title>
        <authorList>
            <consortium name="DOE Joint Genome Institute"/>
            <person name="Lebreton A."/>
            <person name="Tang N."/>
            <person name="Kuo A."/>
            <person name="LaButti K."/>
            <person name="Drula E."/>
            <person name="Barry K."/>
            <person name="Clum A."/>
            <person name="Lipzen A."/>
            <person name="Mousain D."/>
            <person name="Ng V."/>
            <person name="Wang R."/>
            <person name="Wang X."/>
            <person name="Dai Y."/>
            <person name="Henrissat B."/>
            <person name="Grigoriev I.V."/>
            <person name="Guerin-Laguette A."/>
            <person name="Yu F."/>
            <person name="Martin F.M."/>
        </authorList>
    </citation>
    <scope>NUCLEOTIDE SEQUENCE</scope>
    <source>
        <strain evidence="13">QP</strain>
    </source>
</reference>
<evidence type="ECO:0000313" key="13">
    <source>
        <dbReference type="EMBL" id="KAH8987892.1"/>
    </source>
</evidence>
<keyword evidence="4" id="KW-0653">Protein transport</keyword>
<dbReference type="GO" id="GO:0048193">
    <property type="term" value="P:Golgi vesicle transport"/>
    <property type="evidence" value="ECO:0007669"/>
    <property type="project" value="InterPro"/>
</dbReference>
<dbReference type="CDD" id="cd15851">
    <property type="entry name" value="SNARE_Syntaxin6"/>
    <property type="match status" value="1"/>
</dbReference>
<dbReference type="CDD" id="cd21442">
    <property type="entry name" value="SNARE_NTD_STX6-like"/>
    <property type="match status" value="1"/>
</dbReference>
<keyword evidence="6" id="KW-0333">Golgi apparatus</keyword>
<comment type="caution">
    <text evidence="13">The sequence shown here is derived from an EMBL/GenBank/DDBJ whole genome shotgun (WGS) entry which is preliminary data.</text>
</comment>
<keyword evidence="5 11" id="KW-1133">Transmembrane helix</keyword>
<evidence type="ECO:0000256" key="1">
    <source>
        <dbReference type="ARBA" id="ARBA00009063"/>
    </source>
</evidence>
<evidence type="ECO:0000256" key="2">
    <source>
        <dbReference type="ARBA" id="ARBA00022448"/>
    </source>
</evidence>
<comment type="subcellular location">
    <subcellularLocation>
        <location evidence="8">Golgi apparatus</location>
        <location evidence="8">trans-Golgi network membrane</location>
        <topology evidence="8">Single-pass type IV membrane protein</topology>
    </subcellularLocation>
</comment>
<dbReference type="Gene3D" id="1.20.58.90">
    <property type="match status" value="1"/>
</dbReference>
<comment type="similarity">
    <text evidence="1">Belongs to the syntaxin family.</text>
</comment>
<keyword evidence="7 11" id="KW-0472">Membrane</keyword>
<feature type="compositionally biased region" description="Basic and acidic residues" evidence="10">
    <location>
        <begin position="140"/>
        <end position="150"/>
    </location>
</feature>
<dbReference type="SUPFAM" id="SSF58038">
    <property type="entry name" value="SNARE fusion complex"/>
    <property type="match status" value="1"/>
</dbReference>
<dbReference type="FunFam" id="1.20.58.90:FF:000004">
    <property type="entry name" value="Syntaxin 10"/>
    <property type="match status" value="1"/>
</dbReference>
<dbReference type="InterPro" id="IPR015260">
    <property type="entry name" value="Syntaxin-6/10/61_N"/>
</dbReference>
<proteinExistence type="inferred from homology"/>
<evidence type="ECO:0000256" key="11">
    <source>
        <dbReference type="SAM" id="Phobius"/>
    </source>
</evidence>
<feature type="region of interest" description="Disordered" evidence="10">
    <location>
        <begin position="103"/>
        <end position="150"/>
    </location>
</feature>
<feature type="coiled-coil region" evidence="9">
    <location>
        <begin position="38"/>
        <end position="72"/>
    </location>
</feature>
<dbReference type="Proteomes" id="UP001201163">
    <property type="component" value="Unassembled WGS sequence"/>
</dbReference>
<protein>
    <submittedName>
        <fullName evidence="13">t-SNARE</fullName>
    </submittedName>
</protein>
<dbReference type="InterPro" id="IPR000727">
    <property type="entry name" value="T_SNARE_dom"/>
</dbReference>
<dbReference type="SUPFAM" id="SSF47661">
    <property type="entry name" value="t-snare proteins"/>
    <property type="match status" value="1"/>
</dbReference>
<keyword evidence="3 11" id="KW-0812">Transmembrane</keyword>
<dbReference type="PROSITE" id="PS50192">
    <property type="entry name" value="T_SNARE"/>
    <property type="match status" value="1"/>
</dbReference>
<keyword evidence="14" id="KW-1185">Reference proteome</keyword>
<dbReference type="InterPro" id="IPR010989">
    <property type="entry name" value="SNARE"/>
</dbReference>
<name>A0AAD4LFS0_9AGAM</name>
<evidence type="ECO:0000256" key="5">
    <source>
        <dbReference type="ARBA" id="ARBA00022989"/>
    </source>
</evidence>
<dbReference type="GO" id="GO:0015031">
    <property type="term" value="P:protein transport"/>
    <property type="evidence" value="ECO:0007669"/>
    <property type="project" value="UniProtKB-KW"/>
</dbReference>
<dbReference type="EMBL" id="JAKELL010000045">
    <property type="protein sequence ID" value="KAH8987892.1"/>
    <property type="molecule type" value="Genomic_DNA"/>
</dbReference>
<feature type="compositionally biased region" description="Polar residues" evidence="10">
    <location>
        <begin position="110"/>
        <end position="125"/>
    </location>
</feature>
<evidence type="ECO:0000256" key="3">
    <source>
        <dbReference type="ARBA" id="ARBA00022692"/>
    </source>
</evidence>
<evidence type="ECO:0000256" key="10">
    <source>
        <dbReference type="SAM" id="MobiDB-lite"/>
    </source>
</evidence>
<evidence type="ECO:0000256" key="9">
    <source>
        <dbReference type="SAM" id="Coils"/>
    </source>
</evidence>
<evidence type="ECO:0000256" key="8">
    <source>
        <dbReference type="ARBA" id="ARBA00037801"/>
    </source>
</evidence>
<dbReference type="GO" id="GO:0005794">
    <property type="term" value="C:Golgi apparatus"/>
    <property type="evidence" value="ECO:0007669"/>
    <property type="project" value="UniProtKB-SubCell"/>
</dbReference>
<evidence type="ECO:0000256" key="4">
    <source>
        <dbReference type="ARBA" id="ARBA00022927"/>
    </source>
</evidence>
<accession>A0AAD4LFS0</accession>
<dbReference type="SMART" id="SM00397">
    <property type="entry name" value="t_SNARE"/>
    <property type="match status" value="1"/>
</dbReference>
<dbReference type="Gene3D" id="1.20.5.110">
    <property type="match status" value="1"/>
</dbReference>
<keyword evidence="2" id="KW-0813">Transport</keyword>
<gene>
    <name evidence="13" type="ORF">EDB92DRAFT_1801202</name>
</gene>
<evidence type="ECO:0000259" key="12">
    <source>
        <dbReference type="PROSITE" id="PS50192"/>
    </source>
</evidence>
<evidence type="ECO:0000256" key="6">
    <source>
        <dbReference type="ARBA" id="ARBA00023034"/>
    </source>
</evidence>
<feature type="domain" description="T-SNARE coiled-coil homology" evidence="12">
    <location>
        <begin position="159"/>
        <end position="221"/>
    </location>
</feature>
<dbReference type="AlphaFoldDB" id="A0AAD4LFS0"/>
<evidence type="ECO:0000313" key="14">
    <source>
        <dbReference type="Proteomes" id="UP001201163"/>
    </source>
</evidence>
<keyword evidence="9" id="KW-0175">Coiled coil</keyword>
<dbReference type="Pfam" id="PF05739">
    <property type="entry name" value="SNARE"/>
    <property type="match status" value="1"/>
</dbReference>
<feature type="transmembrane region" description="Helical" evidence="11">
    <location>
        <begin position="230"/>
        <end position="250"/>
    </location>
</feature>
<evidence type="ECO:0000256" key="7">
    <source>
        <dbReference type="ARBA" id="ARBA00023136"/>
    </source>
</evidence>
<feature type="compositionally biased region" description="Low complexity" evidence="10">
    <location>
        <begin position="126"/>
        <end position="138"/>
    </location>
</feature>
<dbReference type="PANTHER" id="PTHR12791">
    <property type="entry name" value="GOLGI SNARE BET1-RELATED"/>
    <property type="match status" value="1"/>
</dbReference>
<sequence>MSVDPYHEVQSEIQSSLQTAEQLLASFLRIRSTAHDGNEELEWARNELKATLSTLDADLEDLEESVKIVETTGARMFGLDDTEVIQRRRYVSHVRGEIEKMRAEVEGRQPNESVSCHPSSPSQGATTPSRPDTRSPSSGADREPRDEDHQAQWALQEQQMMLQQQDQTINSIAGTLSTIAQQAGLMGSEISEHNEMLDNLDRSVDRTDSKLSDAMRKMRKFVRETEEKRSGWCIAILIVVLLILLAAVILV</sequence>
<dbReference type="GO" id="GO:0016020">
    <property type="term" value="C:membrane"/>
    <property type="evidence" value="ECO:0007669"/>
    <property type="project" value="InterPro"/>
</dbReference>
<dbReference type="Pfam" id="PF09177">
    <property type="entry name" value="STX6_10_61_N"/>
    <property type="match status" value="1"/>
</dbReference>
<organism evidence="13 14">
    <name type="scientific">Lactarius akahatsu</name>
    <dbReference type="NCBI Taxonomy" id="416441"/>
    <lineage>
        <taxon>Eukaryota</taxon>
        <taxon>Fungi</taxon>
        <taxon>Dikarya</taxon>
        <taxon>Basidiomycota</taxon>
        <taxon>Agaricomycotina</taxon>
        <taxon>Agaricomycetes</taxon>
        <taxon>Russulales</taxon>
        <taxon>Russulaceae</taxon>
        <taxon>Lactarius</taxon>
    </lineage>
</organism>